<feature type="domain" description="Alanyl-transfer RNA synthetases family profile" evidence="10">
    <location>
        <begin position="3"/>
        <end position="99"/>
    </location>
</feature>
<comment type="caution">
    <text evidence="11">The sequence shown here is derived from an EMBL/GenBank/DDBJ whole genome shotgun (WGS) entry which is preliminary data.</text>
</comment>
<dbReference type="PROSITE" id="PS50860">
    <property type="entry name" value="AA_TRNA_LIGASE_II_ALA"/>
    <property type="match status" value="1"/>
</dbReference>
<keyword evidence="9" id="KW-0030">Aminoacyl-tRNA synthetase</keyword>
<comment type="similarity">
    <text evidence="1">Belongs to the class-II aminoacyl-tRNA synthetase family.</text>
</comment>
<dbReference type="GO" id="GO:0140096">
    <property type="term" value="F:catalytic activity, acting on a protein"/>
    <property type="evidence" value="ECO:0007669"/>
    <property type="project" value="UniProtKB-ARBA"/>
</dbReference>
<dbReference type="SUPFAM" id="SSF55681">
    <property type="entry name" value="Class II aaRS and biotin synthetases"/>
    <property type="match status" value="1"/>
</dbReference>
<evidence type="ECO:0000256" key="3">
    <source>
        <dbReference type="ARBA" id="ARBA00022555"/>
    </source>
</evidence>
<evidence type="ECO:0000259" key="10">
    <source>
        <dbReference type="PROSITE" id="PS50860"/>
    </source>
</evidence>
<keyword evidence="4 11" id="KW-0436">Ligase</keyword>
<sequence>MKITSKQLRESWLKFYEGKGHVNVGAVSLIGDGSTGVMFNVAGMQPLMPYLLGKPHPLGKRLCNVQGCVRTVDIESVGDASHFTFFEMMGNWSLGDYFK</sequence>
<dbReference type="AlphaFoldDB" id="A0A9D2IUS7"/>
<dbReference type="Pfam" id="PF01411">
    <property type="entry name" value="tRNA-synt_2c"/>
    <property type="match status" value="1"/>
</dbReference>
<dbReference type="GO" id="GO:0016740">
    <property type="term" value="F:transferase activity"/>
    <property type="evidence" value="ECO:0007669"/>
    <property type="project" value="UniProtKB-ARBA"/>
</dbReference>
<dbReference type="GO" id="GO:0005524">
    <property type="term" value="F:ATP binding"/>
    <property type="evidence" value="ECO:0007669"/>
    <property type="project" value="UniProtKB-KW"/>
</dbReference>
<evidence type="ECO:0000313" key="12">
    <source>
        <dbReference type="Proteomes" id="UP000824044"/>
    </source>
</evidence>
<keyword evidence="8" id="KW-0648">Protein biosynthesis</keyword>
<dbReference type="Proteomes" id="UP000824044">
    <property type="component" value="Unassembled WGS sequence"/>
</dbReference>
<dbReference type="InterPro" id="IPR018165">
    <property type="entry name" value="Ala-tRNA-synth_IIc_core"/>
</dbReference>
<proteinExistence type="inferred from homology"/>
<dbReference type="GO" id="GO:0002161">
    <property type="term" value="F:aminoacyl-tRNA deacylase activity"/>
    <property type="evidence" value="ECO:0007669"/>
    <property type="project" value="TreeGrafter"/>
</dbReference>
<evidence type="ECO:0000256" key="9">
    <source>
        <dbReference type="ARBA" id="ARBA00023146"/>
    </source>
</evidence>
<evidence type="ECO:0000256" key="4">
    <source>
        <dbReference type="ARBA" id="ARBA00022598"/>
    </source>
</evidence>
<dbReference type="GO" id="GO:0000049">
    <property type="term" value="F:tRNA binding"/>
    <property type="evidence" value="ECO:0007669"/>
    <property type="project" value="UniProtKB-KW"/>
</dbReference>
<reference evidence="11" key="2">
    <citation type="submission" date="2021-04" db="EMBL/GenBank/DDBJ databases">
        <authorList>
            <person name="Gilroy R."/>
        </authorList>
    </citation>
    <scope>NUCLEOTIDE SEQUENCE</scope>
    <source>
        <strain evidence="11">CHK33-5263</strain>
    </source>
</reference>
<keyword evidence="5" id="KW-0547">Nucleotide-binding</keyword>
<dbReference type="Gene3D" id="3.30.930.10">
    <property type="entry name" value="Bira Bifunctional Protein, Domain 2"/>
    <property type="match status" value="1"/>
</dbReference>
<evidence type="ECO:0000256" key="6">
    <source>
        <dbReference type="ARBA" id="ARBA00022840"/>
    </source>
</evidence>
<keyword evidence="6" id="KW-0067">ATP-binding</keyword>
<name>A0A9D2IUS7_9FIRM</name>
<protein>
    <recommendedName>
        <fullName evidence="2">alanine--tRNA ligase</fullName>
        <ecNumber evidence="2">6.1.1.7</ecNumber>
    </recommendedName>
</protein>
<evidence type="ECO:0000256" key="5">
    <source>
        <dbReference type="ARBA" id="ARBA00022741"/>
    </source>
</evidence>
<reference evidence="11" key="1">
    <citation type="journal article" date="2021" name="PeerJ">
        <title>Extensive microbial diversity within the chicken gut microbiome revealed by metagenomics and culture.</title>
        <authorList>
            <person name="Gilroy R."/>
            <person name="Ravi A."/>
            <person name="Getino M."/>
            <person name="Pursley I."/>
            <person name="Horton D.L."/>
            <person name="Alikhan N.F."/>
            <person name="Baker D."/>
            <person name="Gharbi K."/>
            <person name="Hall N."/>
            <person name="Watson M."/>
            <person name="Adriaenssens E.M."/>
            <person name="Foster-Nyarko E."/>
            <person name="Jarju S."/>
            <person name="Secka A."/>
            <person name="Antonio M."/>
            <person name="Oren A."/>
            <person name="Chaudhuri R.R."/>
            <person name="La Ragione R."/>
            <person name="Hildebrand F."/>
            <person name="Pallen M.J."/>
        </authorList>
    </citation>
    <scope>NUCLEOTIDE SEQUENCE</scope>
    <source>
        <strain evidence="11">CHK33-5263</strain>
    </source>
</reference>
<evidence type="ECO:0000256" key="8">
    <source>
        <dbReference type="ARBA" id="ARBA00022917"/>
    </source>
</evidence>
<evidence type="ECO:0000256" key="7">
    <source>
        <dbReference type="ARBA" id="ARBA00022884"/>
    </source>
</evidence>
<dbReference type="EC" id="6.1.1.7" evidence="2"/>
<evidence type="ECO:0000256" key="1">
    <source>
        <dbReference type="ARBA" id="ARBA00008226"/>
    </source>
</evidence>
<dbReference type="GO" id="GO:0005829">
    <property type="term" value="C:cytosol"/>
    <property type="evidence" value="ECO:0007669"/>
    <property type="project" value="TreeGrafter"/>
</dbReference>
<organism evidence="11 12">
    <name type="scientific">Candidatus Gallimonas intestinigallinarum</name>
    <dbReference type="NCBI Taxonomy" id="2838604"/>
    <lineage>
        <taxon>Bacteria</taxon>
        <taxon>Bacillati</taxon>
        <taxon>Bacillota</taxon>
        <taxon>Clostridia</taxon>
        <taxon>Candidatus Gallimonas</taxon>
    </lineage>
</organism>
<dbReference type="PANTHER" id="PTHR11777:SF9">
    <property type="entry name" value="ALANINE--TRNA LIGASE, CYTOPLASMIC"/>
    <property type="match status" value="1"/>
</dbReference>
<accession>A0A9D2IUS7</accession>
<dbReference type="GO" id="GO:0006419">
    <property type="term" value="P:alanyl-tRNA aminoacylation"/>
    <property type="evidence" value="ECO:0007669"/>
    <property type="project" value="InterPro"/>
</dbReference>
<dbReference type="InterPro" id="IPR045864">
    <property type="entry name" value="aa-tRNA-synth_II/BPL/LPL"/>
</dbReference>
<dbReference type="GO" id="GO:0004813">
    <property type="term" value="F:alanine-tRNA ligase activity"/>
    <property type="evidence" value="ECO:0007669"/>
    <property type="project" value="UniProtKB-EC"/>
</dbReference>
<keyword evidence="3" id="KW-0820">tRNA-binding</keyword>
<gene>
    <name evidence="11" type="ORF">H9812_00930</name>
</gene>
<dbReference type="PANTHER" id="PTHR11777">
    <property type="entry name" value="ALANYL-TRNA SYNTHETASE"/>
    <property type="match status" value="1"/>
</dbReference>
<evidence type="ECO:0000256" key="2">
    <source>
        <dbReference type="ARBA" id="ARBA00013168"/>
    </source>
</evidence>
<evidence type="ECO:0000313" key="11">
    <source>
        <dbReference type="EMBL" id="HIZ24031.1"/>
    </source>
</evidence>
<keyword evidence="7" id="KW-0694">RNA-binding</keyword>
<feature type="non-terminal residue" evidence="11">
    <location>
        <position position="99"/>
    </location>
</feature>
<dbReference type="InterPro" id="IPR018164">
    <property type="entry name" value="Ala-tRNA-synth_IIc_N"/>
</dbReference>
<dbReference type="EMBL" id="DXBS01000021">
    <property type="protein sequence ID" value="HIZ24031.1"/>
    <property type="molecule type" value="Genomic_DNA"/>
</dbReference>
<dbReference type="InterPro" id="IPR050058">
    <property type="entry name" value="Ala-tRNA_ligase"/>
</dbReference>